<dbReference type="EMBL" id="FNZR01000015">
    <property type="protein sequence ID" value="SEL95553.1"/>
    <property type="molecule type" value="Genomic_DNA"/>
</dbReference>
<accession>A0A1H7UEU9</accession>
<organism evidence="2 3">
    <name type="scientific">Parapedobacter koreensis</name>
    <dbReference type="NCBI Taxonomy" id="332977"/>
    <lineage>
        <taxon>Bacteria</taxon>
        <taxon>Pseudomonadati</taxon>
        <taxon>Bacteroidota</taxon>
        <taxon>Sphingobacteriia</taxon>
        <taxon>Sphingobacteriales</taxon>
        <taxon>Sphingobacteriaceae</taxon>
        <taxon>Parapedobacter</taxon>
    </lineage>
</organism>
<dbReference type="Proteomes" id="UP000198916">
    <property type="component" value="Unassembled WGS sequence"/>
</dbReference>
<keyword evidence="1" id="KW-1133">Transmembrane helix</keyword>
<evidence type="ECO:0000313" key="3">
    <source>
        <dbReference type="Proteomes" id="UP000198916"/>
    </source>
</evidence>
<keyword evidence="1" id="KW-0812">Transmembrane</keyword>
<proteinExistence type="predicted"/>
<keyword evidence="3" id="KW-1185">Reference proteome</keyword>
<gene>
    <name evidence="2" type="ORF">SAMN05421740_11532</name>
</gene>
<dbReference type="AlphaFoldDB" id="A0A1H7UEU9"/>
<reference evidence="3" key="1">
    <citation type="submission" date="2016-10" db="EMBL/GenBank/DDBJ databases">
        <authorList>
            <person name="Varghese N."/>
            <person name="Submissions S."/>
        </authorList>
    </citation>
    <scope>NUCLEOTIDE SEQUENCE [LARGE SCALE GENOMIC DNA]</scope>
    <source>
        <strain evidence="3">Jip14</strain>
    </source>
</reference>
<sequence>MNGRMMDIFDYMFYRFMVFYTKSAMLLQIPLQVVQ</sequence>
<feature type="transmembrane region" description="Helical" evidence="1">
    <location>
        <begin position="12"/>
        <end position="31"/>
    </location>
</feature>
<evidence type="ECO:0000313" key="2">
    <source>
        <dbReference type="EMBL" id="SEL95553.1"/>
    </source>
</evidence>
<protein>
    <submittedName>
        <fullName evidence="2">Uncharacterized protein</fullName>
    </submittedName>
</protein>
<keyword evidence="1" id="KW-0472">Membrane</keyword>
<dbReference type="STRING" id="332977.SAMN05421740_11532"/>
<name>A0A1H7UEU9_9SPHI</name>
<evidence type="ECO:0000256" key="1">
    <source>
        <dbReference type="SAM" id="Phobius"/>
    </source>
</evidence>